<dbReference type="EMBL" id="AFOC01000004">
    <property type="protein sequence ID" value="EGV52680.1"/>
    <property type="molecule type" value="Genomic_DNA"/>
</dbReference>
<gene>
    <name evidence="2" type="ORF">Rifp1Sym_ad00270</name>
</gene>
<feature type="region of interest" description="Disordered" evidence="1">
    <location>
        <begin position="100"/>
        <end position="138"/>
    </location>
</feature>
<organism evidence="2 3">
    <name type="scientific">endosymbiont of Riftia pachyptila</name>
    <name type="common">vent Ph05</name>
    <dbReference type="NCBI Taxonomy" id="1048808"/>
    <lineage>
        <taxon>Bacteria</taxon>
        <taxon>Pseudomonadati</taxon>
        <taxon>Pseudomonadota</taxon>
        <taxon>Gammaproteobacteria</taxon>
        <taxon>sulfur-oxidizing symbionts</taxon>
    </lineage>
</organism>
<name>G2D9L8_9GAMM</name>
<dbReference type="Gene3D" id="1.25.40.10">
    <property type="entry name" value="Tetratricopeptide repeat domain"/>
    <property type="match status" value="1"/>
</dbReference>
<sequence>MQHRAAVWSGSPALVVDFHGAFWSNWASKTTARVACPPDLPAALSIRRQHYRRHRMTTSESRIPQDFAGSPGLKGNGRIRLAIGIAVILLTLIWLTSTPDSEQTDSGIVPPSPIAPIHREAGATSPSGTAESPSPVTPAVSSARLEIPAQQADGEIARALIAALRNGQQQLDADSLLNRALELQQQGRVTDAYLLLFFNARNGHGPSAMLLGELHDPAHFTTGSTPIQEPDPLQAFKWYSLARQSGVEQAEERLAVLRSHIEQAAAEGDGNARRLLLNWR</sequence>
<proteinExistence type="predicted"/>
<dbReference type="Proteomes" id="UP000004491">
    <property type="component" value="Unassembled WGS sequence"/>
</dbReference>
<dbReference type="PATRIC" id="fig|1048808.3.peg.244"/>
<protein>
    <submittedName>
        <fullName evidence="2">Putative deoxyribonuclease</fullName>
    </submittedName>
</protein>
<dbReference type="InterPro" id="IPR011990">
    <property type="entry name" value="TPR-like_helical_dom_sf"/>
</dbReference>
<evidence type="ECO:0000313" key="3">
    <source>
        <dbReference type="Proteomes" id="UP000004491"/>
    </source>
</evidence>
<reference evidence="2" key="1">
    <citation type="journal article" date="2011" name="ISME J.">
        <title>The endosymbionts of the deep-sea tubeworms Riftia pachyptila and Tevnia jerichonana share an identical physiology as revealed by proteogenomic analyses.</title>
        <authorList>
            <person name="Gardebrecht A."/>
            <person name="Markert S."/>
            <person name="Felbeck H."/>
            <person name="Thuermer A."/>
            <person name="Albrecht D."/>
            <person name="Wollherr A."/>
            <person name="Kabisch J."/>
            <person name="Lehmann R."/>
            <person name="Daniel R."/>
            <person name="Liesegang H."/>
            <person name="Hecker M."/>
            <person name="Sievert S.M."/>
            <person name="Schweder T."/>
        </authorList>
    </citation>
    <scope>NUCLEOTIDE SEQUENCE [LARGE SCALE GENOMIC DNA]</scope>
</reference>
<accession>G2D9L8</accession>
<comment type="caution">
    <text evidence="2">The sequence shown here is derived from an EMBL/GenBank/DDBJ whole genome shotgun (WGS) entry which is preliminary data.</text>
</comment>
<keyword evidence="3" id="KW-1185">Reference proteome</keyword>
<evidence type="ECO:0000313" key="2">
    <source>
        <dbReference type="EMBL" id="EGV52680.1"/>
    </source>
</evidence>
<dbReference type="AlphaFoldDB" id="G2D9L8"/>
<evidence type="ECO:0000256" key="1">
    <source>
        <dbReference type="SAM" id="MobiDB-lite"/>
    </source>
</evidence>